<dbReference type="InterPro" id="IPR011067">
    <property type="entry name" value="Plasmid_toxin/cell-grow_inhib"/>
</dbReference>
<gene>
    <name evidence="1" type="ORF">SAMN05421786_10925</name>
</gene>
<dbReference type="Proteomes" id="UP000186744">
    <property type="component" value="Unassembled WGS sequence"/>
</dbReference>
<proteinExistence type="predicted"/>
<dbReference type="AlphaFoldDB" id="A0A1N7QDI3"/>
<evidence type="ECO:0000313" key="2">
    <source>
        <dbReference type="Proteomes" id="UP000186744"/>
    </source>
</evidence>
<reference evidence="2" key="1">
    <citation type="submission" date="2017-01" db="EMBL/GenBank/DDBJ databases">
        <authorList>
            <person name="Varghese N."/>
            <person name="Submissions S."/>
        </authorList>
    </citation>
    <scope>NUCLEOTIDE SEQUENCE [LARGE SCALE GENOMIC DNA]</scope>
    <source>
        <strain evidence="2">DSM 18017</strain>
    </source>
</reference>
<keyword evidence="2" id="KW-1185">Reference proteome</keyword>
<accession>A0A1N7QDI3</accession>
<organism evidence="1 2">
    <name type="scientific">Chryseobacterium ureilyticum</name>
    <dbReference type="NCBI Taxonomy" id="373668"/>
    <lineage>
        <taxon>Bacteria</taxon>
        <taxon>Pseudomonadati</taxon>
        <taxon>Bacteroidota</taxon>
        <taxon>Flavobacteriia</taxon>
        <taxon>Flavobacteriales</taxon>
        <taxon>Weeksellaceae</taxon>
        <taxon>Chryseobacterium group</taxon>
        <taxon>Chryseobacterium</taxon>
    </lineage>
</organism>
<name>A0A1N7QDI3_9FLAO</name>
<dbReference type="STRING" id="373668.SAMN05421786_10925"/>
<dbReference type="RefSeq" id="WP_076553521.1">
    <property type="nucleotide sequence ID" value="NZ_FTOL01000009.1"/>
</dbReference>
<sequence>MEIPPKYVISTTLKVGCIYKMSAPERIETSVPHYFLVVAKHDDDNFMLLSTTKIMTKYNHYNGKANLDTIANILPNNTNGLTESSFFDCNQSYVITVSELEEKAKNGKLSPKGNLTKEEFDIILNSMSLSHTLDIPKFIIPKSL</sequence>
<evidence type="ECO:0000313" key="1">
    <source>
        <dbReference type="EMBL" id="SIT20925.1"/>
    </source>
</evidence>
<dbReference type="EMBL" id="FTOL01000009">
    <property type="protein sequence ID" value="SIT20925.1"/>
    <property type="molecule type" value="Genomic_DNA"/>
</dbReference>
<dbReference type="Gene3D" id="2.30.30.110">
    <property type="match status" value="1"/>
</dbReference>
<protein>
    <submittedName>
        <fullName evidence="1">Uncharacterized protein</fullName>
    </submittedName>
</protein>